<dbReference type="Pfam" id="PF08387">
    <property type="entry name" value="FBD"/>
    <property type="match status" value="1"/>
</dbReference>
<dbReference type="Proteomes" id="UP000222542">
    <property type="component" value="Unassembled WGS sequence"/>
</dbReference>
<evidence type="ECO:0000259" key="1">
    <source>
        <dbReference type="Pfam" id="PF08387"/>
    </source>
</evidence>
<evidence type="ECO:0000259" key="2">
    <source>
        <dbReference type="Pfam" id="PF24758"/>
    </source>
</evidence>
<name>A0A2G3AND3_CAPAN</name>
<reference evidence="3 4" key="1">
    <citation type="journal article" date="2014" name="Nat. Genet.">
        <title>Genome sequence of the hot pepper provides insights into the evolution of pungency in Capsicum species.</title>
        <authorList>
            <person name="Kim S."/>
            <person name="Park M."/>
            <person name="Yeom S.I."/>
            <person name="Kim Y.M."/>
            <person name="Lee J.M."/>
            <person name="Lee H.A."/>
            <person name="Seo E."/>
            <person name="Choi J."/>
            <person name="Cheong K."/>
            <person name="Kim K.T."/>
            <person name="Jung K."/>
            <person name="Lee G.W."/>
            <person name="Oh S.K."/>
            <person name="Bae C."/>
            <person name="Kim S.B."/>
            <person name="Lee H.Y."/>
            <person name="Kim S.Y."/>
            <person name="Kim M.S."/>
            <person name="Kang B.C."/>
            <person name="Jo Y.D."/>
            <person name="Yang H.B."/>
            <person name="Jeong H.J."/>
            <person name="Kang W.H."/>
            <person name="Kwon J.K."/>
            <person name="Shin C."/>
            <person name="Lim J.Y."/>
            <person name="Park J.H."/>
            <person name="Huh J.H."/>
            <person name="Kim J.S."/>
            <person name="Kim B.D."/>
            <person name="Cohen O."/>
            <person name="Paran I."/>
            <person name="Suh M.C."/>
            <person name="Lee S.B."/>
            <person name="Kim Y.K."/>
            <person name="Shin Y."/>
            <person name="Noh S.J."/>
            <person name="Park J."/>
            <person name="Seo Y.S."/>
            <person name="Kwon S.Y."/>
            <person name="Kim H.A."/>
            <person name="Park J.M."/>
            <person name="Kim H.J."/>
            <person name="Choi S.B."/>
            <person name="Bosland P.W."/>
            <person name="Reeves G."/>
            <person name="Jo S.H."/>
            <person name="Lee B.W."/>
            <person name="Cho H.T."/>
            <person name="Choi H.S."/>
            <person name="Lee M.S."/>
            <person name="Yu Y."/>
            <person name="Do Choi Y."/>
            <person name="Park B.S."/>
            <person name="van Deynze A."/>
            <person name="Ashrafi H."/>
            <person name="Hill T."/>
            <person name="Kim W.T."/>
            <person name="Pai H.S."/>
            <person name="Ahn H.K."/>
            <person name="Yeam I."/>
            <person name="Giovannoni J.J."/>
            <person name="Rose J.K."/>
            <person name="Sorensen I."/>
            <person name="Lee S.J."/>
            <person name="Kim R.W."/>
            <person name="Choi I.Y."/>
            <person name="Choi B.S."/>
            <person name="Lim J.S."/>
            <person name="Lee Y.H."/>
            <person name="Choi D."/>
        </authorList>
    </citation>
    <scope>NUCLEOTIDE SEQUENCE [LARGE SCALE GENOMIC DNA]</scope>
    <source>
        <strain evidence="4">cv. CM334</strain>
    </source>
</reference>
<dbReference type="SUPFAM" id="SSF52047">
    <property type="entry name" value="RNI-like"/>
    <property type="match status" value="1"/>
</dbReference>
<proteinExistence type="predicted"/>
<evidence type="ECO:0000313" key="4">
    <source>
        <dbReference type="Proteomes" id="UP000222542"/>
    </source>
</evidence>
<dbReference type="Pfam" id="PF24758">
    <property type="entry name" value="LRR_At5g56370"/>
    <property type="match status" value="1"/>
</dbReference>
<dbReference type="PANTHER" id="PTHR34145:SF28">
    <property type="entry name" value="F-BOX DOMAIN-CONTAINING PROTEIN"/>
    <property type="match status" value="1"/>
</dbReference>
<dbReference type="Gramene" id="PHT95673">
    <property type="protein sequence ID" value="PHT95673"/>
    <property type="gene ID" value="T459_03555"/>
</dbReference>
<keyword evidence="4" id="KW-1185">Reference proteome</keyword>
<dbReference type="InterPro" id="IPR053772">
    <property type="entry name" value="At1g61320/At1g61330-like"/>
</dbReference>
<gene>
    <name evidence="3" type="ORF">T459_03555</name>
</gene>
<dbReference type="InterPro" id="IPR055411">
    <property type="entry name" value="LRR_FXL15/At3g58940/PEG3-like"/>
</dbReference>
<protein>
    <submittedName>
        <fullName evidence="3">Uncharacterized protein</fullName>
    </submittedName>
</protein>
<dbReference type="EMBL" id="AYRZ02000001">
    <property type="protein sequence ID" value="PHT95673.1"/>
    <property type="molecule type" value="Genomic_DNA"/>
</dbReference>
<dbReference type="Gene3D" id="3.80.10.10">
    <property type="entry name" value="Ribonuclease Inhibitor"/>
    <property type="match status" value="1"/>
</dbReference>
<dbReference type="PANTHER" id="PTHR34145">
    <property type="entry name" value="OS02G0105600 PROTEIN"/>
    <property type="match status" value="1"/>
</dbReference>
<sequence length="365" mass="42714">MPHTSTDSDIPNFIASANRDLYYWRFCEQVKTFRGILVRYDRSCAKDVDLWVHFAIKLANVEELPLGFSLGSNQKYELPQFAFKNTSLKSLILMYIELNPYGSFNWSSLVFLSIASLDMKDGMLEKVLSGCPNLKHLELDSVLGISRLEVTSVKLTYLCIKDHHNENDDLCLEIFSHHLKYFELLGYCDEICLQQRNVSSLVSANLFWDYDDLVDEERNLEEECRYLKELLYSVAHVENLGLDCWFIEGLLSRHTNEDEQSRRFETHKFNCSLLHLKTIKFIDFHEPLSGYEFVFPFVKYLLKNATVLEEFVIAAEFEGNYVPLDYVPKLSKILLTCFNCLFLLRTLAPIVFIDSHIFDRCYFMY</sequence>
<evidence type="ECO:0000313" key="3">
    <source>
        <dbReference type="EMBL" id="PHT95673.1"/>
    </source>
</evidence>
<reference evidence="3 4" key="2">
    <citation type="journal article" date="2017" name="Genome Biol.">
        <title>New reference genome sequences of hot pepper reveal the massive evolution of plant disease-resistance genes by retroduplication.</title>
        <authorList>
            <person name="Kim S."/>
            <person name="Park J."/>
            <person name="Yeom S.I."/>
            <person name="Kim Y.M."/>
            <person name="Seo E."/>
            <person name="Kim K.T."/>
            <person name="Kim M.S."/>
            <person name="Lee J.M."/>
            <person name="Cheong K."/>
            <person name="Shin H.S."/>
            <person name="Kim S.B."/>
            <person name="Han K."/>
            <person name="Lee J."/>
            <person name="Park M."/>
            <person name="Lee H.A."/>
            <person name="Lee H.Y."/>
            <person name="Lee Y."/>
            <person name="Oh S."/>
            <person name="Lee J.H."/>
            <person name="Choi E."/>
            <person name="Choi E."/>
            <person name="Lee S.E."/>
            <person name="Jeon J."/>
            <person name="Kim H."/>
            <person name="Choi G."/>
            <person name="Song H."/>
            <person name="Lee J."/>
            <person name="Lee S.C."/>
            <person name="Kwon J.K."/>
            <person name="Lee H.Y."/>
            <person name="Koo N."/>
            <person name="Hong Y."/>
            <person name="Kim R.W."/>
            <person name="Kang W.H."/>
            <person name="Huh J.H."/>
            <person name="Kang B.C."/>
            <person name="Yang T.J."/>
            <person name="Lee Y.H."/>
            <person name="Bennetzen J.L."/>
            <person name="Choi D."/>
        </authorList>
    </citation>
    <scope>NUCLEOTIDE SEQUENCE [LARGE SCALE GENOMIC DNA]</scope>
    <source>
        <strain evidence="4">cv. CM334</strain>
    </source>
</reference>
<organism evidence="3 4">
    <name type="scientific">Capsicum annuum</name>
    <name type="common">Capsicum pepper</name>
    <dbReference type="NCBI Taxonomy" id="4072"/>
    <lineage>
        <taxon>Eukaryota</taxon>
        <taxon>Viridiplantae</taxon>
        <taxon>Streptophyta</taxon>
        <taxon>Embryophyta</taxon>
        <taxon>Tracheophyta</taxon>
        <taxon>Spermatophyta</taxon>
        <taxon>Magnoliopsida</taxon>
        <taxon>eudicotyledons</taxon>
        <taxon>Gunneridae</taxon>
        <taxon>Pentapetalae</taxon>
        <taxon>asterids</taxon>
        <taxon>lamiids</taxon>
        <taxon>Solanales</taxon>
        <taxon>Solanaceae</taxon>
        <taxon>Solanoideae</taxon>
        <taxon>Capsiceae</taxon>
        <taxon>Capsicum</taxon>
    </lineage>
</organism>
<dbReference type="InterPro" id="IPR006566">
    <property type="entry name" value="FBD"/>
</dbReference>
<dbReference type="OMA" id="ILINCEL"/>
<dbReference type="InterPro" id="IPR032675">
    <property type="entry name" value="LRR_dom_sf"/>
</dbReference>
<comment type="caution">
    <text evidence="3">The sequence shown here is derived from an EMBL/GenBank/DDBJ whole genome shotgun (WGS) entry which is preliminary data.</text>
</comment>
<accession>A0A2G3AND3</accession>
<feature type="domain" description="F-box/LRR-repeat protein 15/At3g58940/PEG3-like LRR" evidence="2">
    <location>
        <begin position="57"/>
        <end position="165"/>
    </location>
</feature>
<dbReference type="AlphaFoldDB" id="A0A2G3AND3"/>
<feature type="domain" description="FBD" evidence="1">
    <location>
        <begin position="271"/>
        <end position="313"/>
    </location>
</feature>